<dbReference type="PRINTS" id="PR00039">
    <property type="entry name" value="HTHLYSR"/>
</dbReference>
<dbReference type="InterPro" id="IPR000847">
    <property type="entry name" value="LysR_HTH_N"/>
</dbReference>
<organism evidence="6">
    <name type="scientific">mine drainage metagenome</name>
    <dbReference type="NCBI Taxonomy" id="410659"/>
    <lineage>
        <taxon>unclassified sequences</taxon>
        <taxon>metagenomes</taxon>
        <taxon>ecological metagenomes</taxon>
    </lineage>
</organism>
<reference evidence="6" key="2">
    <citation type="journal article" date="2014" name="ISME J.">
        <title>Microbial stratification in low pH oxic and suboxic macroscopic growths along an acid mine drainage.</title>
        <authorList>
            <person name="Mendez-Garcia C."/>
            <person name="Mesa V."/>
            <person name="Sprenger R.R."/>
            <person name="Richter M."/>
            <person name="Diez M.S."/>
            <person name="Solano J."/>
            <person name="Bargiela R."/>
            <person name="Golyshina O.V."/>
            <person name="Manteca A."/>
            <person name="Ramos J.L."/>
            <person name="Gallego J.R."/>
            <person name="Llorente I."/>
            <person name="Martins Dos Santos V.A."/>
            <person name="Jensen O.N."/>
            <person name="Pelaez A.I."/>
            <person name="Sanchez J."/>
            <person name="Ferrer M."/>
        </authorList>
    </citation>
    <scope>NUCLEOTIDE SEQUENCE</scope>
</reference>
<comment type="caution">
    <text evidence="6">The sequence shown here is derived from an EMBL/GenBank/DDBJ whole genome shotgun (WGS) entry which is preliminary data.</text>
</comment>
<dbReference type="PROSITE" id="PS50931">
    <property type="entry name" value="HTH_LYSR"/>
    <property type="match status" value="1"/>
</dbReference>
<dbReference type="EMBL" id="AUZX01010952">
    <property type="protein sequence ID" value="EQD45214.1"/>
    <property type="molecule type" value="Genomic_DNA"/>
</dbReference>
<accession>T1AWX7</accession>
<dbReference type="AlphaFoldDB" id="T1AWX7"/>
<evidence type="ECO:0000313" key="6">
    <source>
        <dbReference type="EMBL" id="EQD45214.1"/>
    </source>
</evidence>
<dbReference type="Pfam" id="PF03466">
    <property type="entry name" value="LysR_substrate"/>
    <property type="match status" value="1"/>
</dbReference>
<dbReference type="InterPro" id="IPR058163">
    <property type="entry name" value="LysR-type_TF_proteobact-type"/>
</dbReference>
<dbReference type="InterPro" id="IPR036388">
    <property type="entry name" value="WH-like_DNA-bd_sf"/>
</dbReference>
<dbReference type="SUPFAM" id="SSF46785">
    <property type="entry name" value="Winged helix' DNA-binding domain"/>
    <property type="match status" value="1"/>
</dbReference>
<evidence type="ECO:0000256" key="1">
    <source>
        <dbReference type="ARBA" id="ARBA00009437"/>
    </source>
</evidence>
<evidence type="ECO:0000256" key="4">
    <source>
        <dbReference type="ARBA" id="ARBA00023163"/>
    </source>
</evidence>
<keyword evidence="2" id="KW-0805">Transcription regulation</keyword>
<dbReference type="SUPFAM" id="SSF53850">
    <property type="entry name" value="Periplasmic binding protein-like II"/>
    <property type="match status" value="1"/>
</dbReference>
<name>T1AWX7_9ZZZZ</name>
<dbReference type="Pfam" id="PF00126">
    <property type="entry name" value="HTH_1"/>
    <property type="match status" value="1"/>
</dbReference>
<feature type="non-terminal residue" evidence="6">
    <location>
        <position position="273"/>
    </location>
</feature>
<reference evidence="6" key="1">
    <citation type="submission" date="2013-08" db="EMBL/GenBank/DDBJ databases">
        <authorList>
            <person name="Mendez C."/>
            <person name="Richter M."/>
            <person name="Ferrer M."/>
            <person name="Sanchez J."/>
        </authorList>
    </citation>
    <scope>NUCLEOTIDE SEQUENCE</scope>
</reference>
<dbReference type="Gene3D" id="1.10.10.10">
    <property type="entry name" value="Winged helix-like DNA-binding domain superfamily/Winged helix DNA-binding domain"/>
    <property type="match status" value="1"/>
</dbReference>
<dbReference type="Gene3D" id="3.40.190.10">
    <property type="entry name" value="Periplasmic binding protein-like II"/>
    <property type="match status" value="2"/>
</dbReference>
<dbReference type="GO" id="GO:0003700">
    <property type="term" value="F:DNA-binding transcription factor activity"/>
    <property type="evidence" value="ECO:0007669"/>
    <property type="project" value="InterPro"/>
</dbReference>
<proteinExistence type="inferred from homology"/>
<evidence type="ECO:0000256" key="3">
    <source>
        <dbReference type="ARBA" id="ARBA00023125"/>
    </source>
</evidence>
<sequence length="273" mass="30342">MRKLPSLHAVRIFEACARVLNFSLAARELCLTHSAVSHQIRQLEDWIGQPLFTRHAAGVQLTPAGQTLQRAATQALSTLEEACHQLLASPPGQTLTLAAPGGFMALWLIQRLENFEQQHPHIRLQLQTQGTFNDLVTDRIDALVVSGCPPWPHGVQGQTLFSDRAGPVCAPDWSPLPHTATDLSGQPLLYTLSRRNAWTDWAELNGLENPRLHLVRHFDNLQLMLEAAVAKLGIAIAPERLARRELTQGRLVAPLGFVKVLRNLPYAFQSPRR</sequence>
<dbReference type="InterPro" id="IPR005119">
    <property type="entry name" value="LysR_subst-bd"/>
</dbReference>
<dbReference type="InterPro" id="IPR036390">
    <property type="entry name" value="WH_DNA-bd_sf"/>
</dbReference>
<dbReference type="GO" id="GO:0006351">
    <property type="term" value="P:DNA-templated transcription"/>
    <property type="evidence" value="ECO:0007669"/>
    <property type="project" value="TreeGrafter"/>
</dbReference>
<feature type="domain" description="HTH lysR-type" evidence="5">
    <location>
        <begin position="5"/>
        <end position="62"/>
    </location>
</feature>
<evidence type="ECO:0000256" key="2">
    <source>
        <dbReference type="ARBA" id="ARBA00023015"/>
    </source>
</evidence>
<dbReference type="GO" id="GO:0043565">
    <property type="term" value="F:sequence-specific DNA binding"/>
    <property type="evidence" value="ECO:0007669"/>
    <property type="project" value="TreeGrafter"/>
</dbReference>
<gene>
    <name evidence="6" type="ORF">B1A_14904</name>
</gene>
<keyword evidence="4" id="KW-0804">Transcription</keyword>
<evidence type="ECO:0000259" key="5">
    <source>
        <dbReference type="PROSITE" id="PS50931"/>
    </source>
</evidence>
<protein>
    <submittedName>
        <fullName evidence="6">LysR family transcriptional regulator</fullName>
    </submittedName>
</protein>
<dbReference type="PANTHER" id="PTHR30537:SF74">
    <property type="entry name" value="HTH-TYPE TRANSCRIPTIONAL REGULATOR TRPI"/>
    <property type="match status" value="1"/>
</dbReference>
<comment type="similarity">
    <text evidence="1">Belongs to the LysR transcriptional regulatory family.</text>
</comment>
<keyword evidence="3" id="KW-0238">DNA-binding</keyword>
<dbReference type="PANTHER" id="PTHR30537">
    <property type="entry name" value="HTH-TYPE TRANSCRIPTIONAL REGULATOR"/>
    <property type="match status" value="1"/>
</dbReference>